<dbReference type="PROSITE" id="PS50090">
    <property type="entry name" value="MYB_LIKE"/>
    <property type="match status" value="1"/>
</dbReference>
<comment type="caution">
    <text evidence="10">The sequence shown here is derived from an EMBL/GenBank/DDBJ whole genome shotgun (WGS) entry which is preliminary data.</text>
</comment>
<evidence type="ECO:0000256" key="6">
    <source>
        <dbReference type="ARBA" id="ARBA00023163"/>
    </source>
</evidence>
<keyword evidence="5" id="KW-0010">Activator</keyword>
<dbReference type="CDD" id="cd00167">
    <property type="entry name" value="SANT"/>
    <property type="match status" value="1"/>
</dbReference>
<reference evidence="10 11" key="1">
    <citation type="submission" date="2023-12" db="EMBL/GenBank/DDBJ databases">
        <title>A high-quality genome assembly for Dillenia turbinata (Dilleniales).</title>
        <authorList>
            <person name="Chanderbali A."/>
        </authorList>
    </citation>
    <scope>NUCLEOTIDE SEQUENCE [LARGE SCALE GENOMIC DNA]</scope>
    <source>
        <strain evidence="10">LSX21</strain>
        <tissue evidence="10">Leaf</tissue>
    </source>
</reference>
<comment type="subcellular location">
    <subcellularLocation>
        <location evidence="1">Nucleus</location>
    </subcellularLocation>
</comment>
<dbReference type="InterPro" id="IPR017930">
    <property type="entry name" value="Myb_dom"/>
</dbReference>
<evidence type="ECO:0000259" key="9">
    <source>
        <dbReference type="PROSITE" id="PS51294"/>
    </source>
</evidence>
<keyword evidence="3" id="KW-0805">Transcription regulation</keyword>
<feature type="domain" description="HTH myb-type" evidence="9">
    <location>
        <begin position="1"/>
        <end position="53"/>
    </location>
</feature>
<evidence type="ECO:0000256" key="1">
    <source>
        <dbReference type="ARBA" id="ARBA00004123"/>
    </source>
</evidence>
<gene>
    <name evidence="10" type="ORF">RJ641_017728</name>
</gene>
<dbReference type="InterPro" id="IPR009057">
    <property type="entry name" value="Homeodomain-like_sf"/>
</dbReference>
<organism evidence="10 11">
    <name type="scientific">Dillenia turbinata</name>
    <dbReference type="NCBI Taxonomy" id="194707"/>
    <lineage>
        <taxon>Eukaryota</taxon>
        <taxon>Viridiplantae</taxon>
        <taxon>Streptophyta</taxon>
        <taxon>Embryophyta</taxon>
        <taxon>Tracheophyta</taxon>
        <taxon>Spermatophyta</taxon>
        <taxon>Magnoliopsida</taxon>
        <taxon>eudicotyledons</taxon>
        <taxon>Gunneridae</taxon>
        <taxon>Pentapetalae</taxon>
        <taxon>Dilleniales</taxon>
        <taxon>Dilleniaceae</taxon>
        <taxon>Dillenia</taxon>
    </lineage>
</organism>
<protein>
    <submittedName>
        <fullName evidence="10">SANT/Myb domain</fullName>
    </submittedName>
</protein>
<dbReference type="GO" id="GO:0005634">
    <property type="term" value="C:nucleus"/>
    <property type="evidence" value="ECO:0007669"/>
    <property type="project" value="UniProtKB-SubCell"/>
</dbReference>
<evidence type="ECO:0000313" key="11">
    <source>
        <dbReference type="Proteomes" id="UP001370490"/>
    </source>
</evidence>
<dbReference type="SUPFAM" id="SSF46689">
    <property type="entry name" value="Homeodomain-like"/>
    <property type="match status" value="1"/>
</dbReference>
<evidence type="ECO:0000256" key="3">
    <source>
        <dbReference type="ARBA" id="ARBA00023015"/>
    </source>
</evidence>
<keyword evidence="7" id="KW-0539">Nucleus</keyword>
<dbReference type="Proteomes" id="UP001370490">
    <property type="component" value="Unassembled WGS sequence"/>
</dbReference>
<evidence type="ECO:0000256" key="2">
    <source>
        <dbReference type="ARBA" id="ARBA00022737"/>
    </source>
</evidence>
<evidence type="ECO:0000259" key="8">
    <source>
        <dbReference type="PROSITE" id="PS50090"/>
    </source>
</evidence>
<evidence type="ECO:0000256" key="5">
    <source>
        <dbReference type="ARBA" id="ARBA00023159"/>
    </source>
</evidence>
<feature type="domain" description="Myb-like" evidence="8">
    <location>
        <begin position="1"/>
        <end position="49"/>
    </location>
</feature>
<sequence>MGRPWTEEEDQLLRNFVAKHGEGNWKHIPSKTGLNRCRKSCRLRWLNYLRPNIKRGGFAVDEDDLIIRLHKLLGNRQDLSLSL</sequence>
<dbReference type="GO" id="GO:0003677">
    <property type="term" value="F:DNA binding"/>
    <property type="evidence" value="ECO:0007669"/>
    <property type="project" value="UniProtKB-KW"/>
</dbReference>
<keyword evidence="4" id="KW-0238">DNA-binding</keyword>
<evidence type="ECO:0000256" key="4">
    <source>
        <dbReference type="ARBA" id="ARBA00023125"/>
    </source>
</evidence>
<dbReference type="PANTHER" id="PTHR47999">
    <property type="entry name" value="TRANSCRIPTION FACTOR MYB8-RELATED-RELATED"/>
    <property type="match status" value="1"/>
</dbReference>
<dbReference type="AlphaFoldDB" id="A0AAN8UWY7"/>
<dbReference type="GO" id="GO:0080090">
    <property type="term" value="P:regulation of primary metabolic process"/>
    <property type="evidence" value="ECO:0007669"/>
    <property type="project" value="UniProtKB-ARBA"/>
</dbReference>
<evidence type="ECO:0000313" key="10">
    <source>
        <dbReference type="EMBL" id="KAK6916977.1"/>
    </source>
</evidence>
<proteinExistence type="predicted"/>
<dbReference type="PROSITE" id="PS51294">
    <property type="entry name" value="HTH_MYB"/>
    <property type="match status" value="1"/>
</dbReference>
<keyword evidence="2" id="KW-0677">Repeat</keyword>
<dbReference type="SMART" id="SM00717">
    <property type="entry name" value="SANT"/>
    <property type="match status" value="1"/>
</dbReference>
<dbReference type="InterPro" id="IPR015495">
    <property type="entry name" value="Myb_TF_plants"/>
</dbReference>
<evidence type="ECO:0000256" key="7">
    <source>
        <dbReference type="ARBA" id="ARBA00023242"/>
    </source>
</evidence>
<keyword evidence="11" id="KW-1185">Reference proteome</keyword>
<accession>A0AAN8UWY7</accession>
<name>A0AAN8UWY7_9MAGN</name>
<dbReference type="InterPro" id="IPR001005">
    <property type="entry name" value="SANT/Myb"/>
</dbReference>
<dbReference type="Pfam" id="PF00249">
    <property type="entry name" value="Myb_DNA-binding"/>
    <property type="match status" value="1"/>
</dbReference>
<dbReference type="EMBL" id="JBAMMX010000023">
    <property type="protein sequence ID" value="KAK6916977.1"/>
    <property type="molecule type" value="Genomic_DNA"/>
</dbReference>
<dbReference type="Gene3D" id="1.10.10.60">
    <property type="entry name" value="Homeodomain-like"/>
    <property type="match status" value="1"/>
</dbReference>
<dbReference type="PANTHER" id="PTHR47999:SF123">
    <property type="entry name" value="TRANSCRIPTION FACTOR MYB114-LIKE"/>
    <property type="match status" value="1"/>
</dbReference>
<dbReference type="FunFam" id="1.10.10.60:FF:000218">
    <property type="entry name" value="Myb transcription factor"/>
    <property type="match status" value="1"/>
</dbReference>
<keyword evidence="6" id="KW-0804">Transcription</keyword>